<dbReference type="GO" id="GO:0046872">
    <property type="term" value="F:metal ion binding"/>
    <property type="evidence" value="ECO:0007669"/>
    <property type="project" value="UniProtKB-KW"/>
</dbReference>
<dbReference type="Pfam" id="PF04002">
    <property type="entry name" value="RadC"/>
    <property type="match status" value="1"/>
</dbReference>
<dbReference type="CDD" id="cd08071">
    <property type="entry name" value="MPN_DUF2466"/>
    <property type="match status" value="1"/>
</dbReference>
<keyword evidence="5" id="KW-0482">Metalloprotease</keyword>
<proteinExistence type="predicted"/>
<evidence type="ECO:0000313" key="7">
    <source>
        <dbReference type="EMBL" id="KUG28482.1"/>
    </source>
</evidence>
<dbReference type="InterPro" id="IPR037518">
    <property type="entry name" value="MPN"/>
</dbReference>
<name>A0A0W8G619_9ZZZZ</name>
<reference evidence="7" key="1">
    <citation type="journal article" date="2015" name="Proc. Natl. Acad. Sci. U.S.A.">
        <title>Networks of energetic and metabolic interactions define dynamics in microbial communities.</title>
        <authorList>
            <person name="Embree M."/>
            <person name="Liu J.K."/>
            <person name="Al-Bassam M.M."/>
            <person name="Zengler K."/>
        </authorList>
    </citation>
    <scope>NUCLEOTIDE SEQUENCE</scope>
</reference>
<comment type="caution">
    <text evidence="7">The sequence shown here is derived from an EMBL/GenBank/DDBJ whole genome shotgun (WGS) entry which is preliminary data.</text>
</comment>
<dbReference type="NCBIfam" id="TIGR00608">
    <property type="entry name" value="radc"/>
    <property type="match status" value="1"/>
</dbReference>
<sequence>MFSGEKPLPGREAMLIKESHPHYHGHRKRLKDRLADNPRGLAEYEVLELLLSYANPRRDNKPLAKALLERFGSLGGVFSARMAELTAVDGFGPGYARFWMLWKEFWARINEDPVRERAILSSPDVVARMAMARLGSLEDEEFWLALVDNKNRLIGWEQVSKGTVDQTAVYPREVLALALVRKASGVILVHNHPGNDPKPSRQDVELTKRIATAAREVDLRILDHLVVTEKSYFSFQSEGML</sequence>
<evidence type="ECO:0000256" key="5">
    <source>
        <dbReference type="ARBA" id="ARBA00023049"/>
    </source>
</evidence>
<evidence type="ECO:0000256" key="4">
    <source>
        <dbReference type="ARBA" id="ARBA00022833"/>
    </source>
</evidence>
<accession>A0A0W8G619</accession>
<dbReference type="NCBIfam" id="NF000642">
    <property type="entry name" value="PRK00024.1"/>
    <property type="match status" value="1"/>
</dbReference>
<keyword evidence="4" id="KW-0862">Zinc</keyword>
<dbReference type="AlphaFoldDB" id="A0A0W8G619"/>
<evidence type="ECO:0000256" key="3">
    <source>
        <dbReference type="ARBA" id="ARBA00022801"/>
    </source>
</evidence>
<evidence type="ECO:0000259" key="6">
    <source>
        <dbReference type="PROSITE" id="PS50249"/>
    </source>
</evidence>
<organism evidence="7">
    <name type="scientific">hydrocarbon metagenome</name>
    <dbReference type="NCBI Taxonomy" id="938273"/>
    <lineage>
        <taxon>unclassified sequences</taxon>
        <taxon>metagenomes</taxon>
        <taxon>ecological metagenomes</taxon>
    </lineage>
</organism>
<keyword evidence="2" id="KW-0479">Metal-binding</keyword>
<feature type="domain" description="MPN" evidence="6">
    <location>
        <begin position="119"/>
        <end position="241"/>
    </location>
</feature>
<evidence type="ECO:0000256" key="1">
    <source>
        <dbReference type="ARBA" id="ARBA00022670"/>
    </source>
</evidence>
<dbReference type="PROSITE" id="PS50249">
    <property type="entry name" value="MPN"/>
    <property type="match status" value="1"/>
</dbReference>
<dbReference type="GO" id="GO:0008237">
    <property type="term" value="F:metallopeptidase activity"/>
    <property type="evidence" value="ECO:0007669"/>
    <property type="project" value="UniProtKB-KW"/>
</dbReference>
<keyword evidence="3" id="KW-0378">Hydrolase</keyword>
<dbReference type="PANTHER" id="PTHR30471">
    <property type="entry name" value="DNA REPAIR PROTEIN RADC"/>
    <property type="match status" value="1"/>
</dbReference>
<dbReference type="Gene3D" id="3.40.140.10">
    <property type="entry name" value="Cytidine Deaminase, domain 2"/>
    <property type="match status" value="1"/>
</dbReference>
<protein>
    <submittedName>
        <fullName evidence="7">Dna repair protein radc</fullName>
    </submittedName>
</protein>
<dbReference type="EMBL" id="LNQE01000216">
    <property type="protein sequence ID" value="KUG28482.1"/>
    <property type="molecule type" value="Genomic_DNA"/>
</dbReference>
<dbReference type="GO" id="GO:0006508">
    <property type="term" value="P:proteolysis"/>
    <property type="evidence" value="ECO:0007669"/>
    <property type="project" value="UniProtKB-KW"/>
</dbReference>
<dbReference type="Gene3D" id="1.10.150.20">
    <property type="entry name" value="5' to 3' exonuclease, C-terminal subdomain"/>
    <property type="match status" value="1"/>
</dbReference>
<dbReference type="SUPFAM" id="SSF47781">
    <property type="entry name" value="RuvA domain 2-like"/>
    <property type="match status" value="1"/>
</dbReference>
<dbReference type="InterPro" id="IPR010994">
    <property type="entry name" value="RuvA_2-like"/>
</dbReference>
<gene>
    <name evidence="7" type="ORF">ASZ90_001653</name>
</gene>
<keyword evidence="1" id="KW-0645">Protease</keyword>
<dbReference type="InterPro" id="IPR025657">
    <property type="entry name" value="RadC_JAB"/>
</dbReference>
<dbReference type="InterPro" id="IPR001405">
    <property type="entry name" value="UPF0758"/>
</dbReference>
<evidence type="ECO:0000256" key="2">
    <source>
        <dbReference type="ARBA" id="ARBA00022723"/>
    </source>
</evidence>
<dbReference type="PANTHER" id="PTHR30471:SF3">
    <property type="entry name" value="UPF0758 PROTEIN YEES-RELATED"/>
    <property type="match status" value="1"/>
</dbReference>